<dbReference type="GO" id="GO:0004619">
    <property type="term" value="F:phosphoglycerate mutase activity"/>
    <property type="evidence" value="ECO:0007669"/>
    <property type="project" value="UniProtKB-UniRule"/>
</dbReference>
<feature type="active site" description="Phosphoserine intermediate" evidence="10 11">
    <location>
        <position position="61"/>
    </location>
</feature>
<dbReference type="InterPro" id="IPR005995">
    <property type="entry name" value="Pgm_bpd_ind"/>
</dbReference>
<evidence type="ECO:0000256" key="3">
    <source>
        <dbReference type="ARBA" id="ARBA00008819"/>
    </source>
</evidence>
<feature type="binding site" evidence="10 13">
    <location>
        <position position="396"/>
    </location>
    <ligand>
        <name>Mn(2+)</name>
        <dbReference type="ChEBI" id="CHEBI:29035"/>
        <label>1</label>
    </ligand>
</feature>
<dbReference type="FunFam" id="3.40.1450.10:FF:000001">
    <property type="entry name" value="2,3-bisphosphoglycerate-independent phosphoglycerate mutase"/>
    <property type="match status" value="1"/>
</dbReference>
<feature type="binding site" evidence="10 13">
    <location>
        <position position="438"/>
    </location>
    <ligand>
        <name>Mn(2+)</name>
        <dbReference type="ChEBI" id="CHEBI:29035"/>
        <label>2</label>
    </ligand>
</feature>
<feature type="binding site" evidence="10 13">
    <location>
        <position position="437"/>
    </location>
    <ligand>
        <name>Mn(2+)</name>
        <dbReference type="ChEBI" id="CHEBI:29035"/>
        <label>2</label>
    </ligand>
</feature>
<evidence type="ECO:0000256" key="1">
    <source>
        <dbReference type="ARBA" id="ARBA00000370"/>
    </source>
</evidence>
<comment type="pathway">
    <text evidence="2 10">Carbohydrate degradation; glycolysis; pyruvate from D-glyceraldehyde 3-phosphate: step 3/5.</text>
</comment>
<dbReference type="GO" id="GO:0006007">
    <property type="term" value="P:glucose catabolic process"/>
    <property type="evidence" value="ECO:0007669"/>
    <property type="project" value="InterPro"/>
</dbReference>
<evidence type="ECO:0000256" key="6">
    <source>
        <dbReference type="ARBA" id="ARBA00023152"/>
    </source>
</evidence>
<dbReference type="AlphaFoldDB" id="A0A521BJP6"/>
<evidence type="ECO:0000313" key="16">
    <source>
        <dbReference type="EMBL" id="SMO47091.1"/>
    </source>
</evidence>
<feature type="binding site" evidence="10 12">
    <location>
        <position position="190"/>
    </location>
    <ligand>
        <name>substrate</name>
    </ligand>
</feature>
<dbReference type="InterPro" id="IPR036646">
    <property type="entry name" value="PGAM_B_sf"/>
</dbReference>
<dbReference type="SUPFAM" id="SSF64158">
    <property type="entry name" value="2,3-Bisphosphoglycerate-independent phosphoglycerate mutase, substrate-binding domain"/>
    <property type="match status" value="1"/>
</dbReference>
<accession>A0A521BJP6</accession>
<comment type="catalytic activity">
    <reaction evidence="1 10">
        <text>(2R)-2-phosphoglycerate = (2R)-3-phosphoglycerate</text>
        <dbReference type="Rhea" id="RHEA:15901"/>
        <dbReference type="ChEBI" id="CHEBI:58272"/>
        <dbReference type="ChEBI" id="CHEBI:58289"/>
        <dbReference type="EC" id="5.4.2.12"/>
    </reaction>
</comment>
<evidence type="ECO:0000256" key="4">
    <source>
        <dbReference type="ARBA" id="ARBA00012026"/>
    </source>
</evidence>
<evidence type="ECO:0000256" key="8">
    <source>
        <dbReference type="ARBA" id="ARBA00023235"/>
    </source>
</evidence>
<keyword evidence="5 10" id="KW-0479">Metal-binding</keyword>
<dbReference type="SUPFAM" id="SSF53649">
    <property type="entry name" value="Alkaline phosphatase-like"/>
    <property type="match status" value="1"/>
</dbReference>
<protein>
    <recommendedName>
        <fullName evidence="9 10">2,3-bisphosphoglycerate-independent phosphoglycerate mutase</fullName>
        <shortName evidence="10">BPG-independent PGAM</shortName>
        <shortName evidence="10">Phosphoglyceromutase</shortName>
        <shortName evidence="10">iPGM</shortName>
        <ecNumber evidence="4 10">5.4.2.12</ecNumber>
    </recommendedName>
</protein>
<dbReference type="GO" id="GO:0030145">
    <property type="term" value="F:manganese ion binding"/>
    <property type="evidence" value="ECO:0007669"/>
    <property type="project" value="UniProtKB-UniRule"/>
</dbReference>
<evidence type="ECO:0000256" key="5">
    <source>
        <dbReference type="ARBA" id="ARBA00022723"/>
    </source>
</evidence>
<feature type="binding site" evidence="10 12">
    <location>
        <position position="184"/>
    </location>
    <ligand>
        <name>substrate</name>
    </ligand>
</feature>
<sequence length="532" mass="59529">MAKFVTLVILDGFGYSPVKEGNAIALANTPFWDYLWSTYPKGLLKASGEAVGLPEGQMGNSEVGHMNIGAGRIVWQDIVRITKAFESGEIEENPVLNRALNTTKEKGKKIHFIGLLSDGGVHSHIKHLFGLLEFAKKKGVERVCIHPILDGRDTPPKSAENYLRELQKEMERLGVGSIGTMGGRYYYMDRDKRWDRTEKAYNAMVLGEGYRCSDPIRALHQAYERGETDEFVKPYVINPECLVEDGDVLFFFNFRADRMRQIVSALGLRDFKGFKRKRIVEPSYVATMTLYDETFPFEVAFPPQELKNVLGEVISKLGYKQLRIAETEKYAHVTYFFNGGREEPFPGEDRILVPSPKVPTYDMKPEMSAPEVTEKVVERIKSGEYKLIVLNFANPDMVGHTGNLQATIKAIETVDKCLKQVVKTTLEMEGVCIVTADHGNAEQMIDPKTGGPWTAHTTNPVPFVVVKGTCGSYKVKRREKRDVELPEEFGGVPVVGILGDIAPTVLRILGEEVPEEMTGDVIVEGYFGSCKL</sequence>
<evidence type="ECO:0000256" key="11">
    <source>
        <dbReference type="PIRSR" id="PIRSR001492-1"/>
    </source>
</evidence>
<feature type="binding site" evidence="10 13">
    <location>
        <position position="456"/>
    </location>
    <ligand>
        <name>Mn(2+)</name>
        <dbReference type="ChEBI" id="CHEBI:29035"/>
        <label>1</label>
    </ligand>
</feature>
<dbReference type="PANTHER" id="PTHR31637:SF0">
    <property type="entry name" value="2,3-BISPHOSPHOGLYCERATE-INDEPENDENT PHOSPHOGLYCERATE MUTASE"/>
    <property type="match status" value="1"/>
</dbReference>
<dbReference type="NCBIfam" id="TIGR01307">
    <property type="entry name" value="pgm_bpd_ind"/>
    <property type="match status" value="1"/>
</dbReference>
<dbReference type="PANTHER" id="PTHR31637">
    <property type="entry name" value="2,3-BISPHOSPHOGLYCERATE-INDEPENDENT PHOSPHOGLYCERATE MUTASE"/>
    <property type="match status" value="1"/>
</dbReference>
<evidence type="ECO:0000256" key="2">
    <source>
        <dbReference type="ARBA" id="ARBA00004798"/>
    </source>
</evidence>
<comment type="similarity">
    <text evidence="3 10">Belongs to the BPG-independent phosphoglycerate mutase family.</text>
</comment>
<evidence type="ECO:0000256" key="7">
    <source>
        <dbReference type="ARBA" id="ARBA00023211"/>
    </source>
</evidence>
<evidence type="ECO:0000256" key="10">
    <source>
        <dbReference type="HAMAP-Rule" id="MF_01038"/>
    </source>
</evidence>
<evidence type="ECO:0000256" key="12">
    <source>
        <dbReference type="PIRSR" id="PIRSR001492-2"/>
    </source>
</evidence>
<evidence type="ECO:0000259" key="15">
    <source>
        <dbReference type="Pfam" id="PF06415"/>
    </source>
</evidence>
<dbReference type="UniPathway" id="UPA00109">
    <property type="reaction ID" value="UER00186"/>
</dbReference>
<organism evidence="16 17">
    <name type="scientific">Balnearium lithotrophicum</name>
    <dbReference type="NCBI Taxonomy" id="223788"/>
    <lineage>
        <taxon>Bacteria</taxon>
        <taxon>Pseudomonadati</taxon>
        <taxon>Aquificota</taxon>
        <taxon>Aquificia</taxon>
        <taxon>Desulfurobacteriales</taxon>
        <taxon>Desulfurobacteriaceae</taxon>
        <taxon>Balnearium</taxon>
    </lineage>
</organism>
<dbReference type="Gene3D" id="3.40.1450.10">
    <property type="entry name" value="BPG-independent phosphoglycerate mutase, domain B"/>
    <property type="match status" value="1"/>
</dbReference>
<dbReference type="GO" id="GO:0005829">
    <property type="term" value="C:cytosol"/>
    <property type="evidence" value="ECO:0007669"/>
    <property type="project" value="TreeGrafter"/>
</dbReference>
<feature type="binding site" evidence="10 12">
    <location>
        <begin position="152"/>
        <end position="153"/>
    </location>
    <ligand>
        <name>substrate</name>
    </ligand>
</feature>
<comment type="function">
    <text evidence="10">Catalyzes the interconversion of 2-phosphoglycerate and 3-phosphoglycerate.</text>
</comment>
<feature type="binding site" evidence="10 13">
    <location>
        <position position="11"/>
    </location>
    <ligand>
        <name>Mn(2+)</name>
        <dbReference type="ChEBI" id="CHEBI:29035"/>
        <label>2</label>
    </ligand>
</feature>
<keyword evidence="7 10" id="KW-0464">Manganese</keyword>
<keyword evidence="6 10" id="KW-0324">Glycolysis</keyword>
<dbReference type="EC" id="5.4.2.12" evidence="4 10"/>
<feature type="binding site" evidence="10 13">
    <location>
        <position position="400"/>
    </location>
    <ligand>
        <name>Mn(2+)</name>
        <dbReference type="ChEBI" id="CHEBI:29035"/>
        <label>1</label>
    </ligand>
</feature>
<feature type="domain" description="Metalloenzyme" evidence="14">
    <location>
        <begin position="5"/>
        <end position="510"/>
    </location>
</feature>
<gene>
    <name evidence="10" type="primary">gpmI</name>
    <name evidence="16" type="ORF">SAMN06269117_105100</name>
</gene>
<feature type="binding site" evidence="10 12">
    <location>
        <begin position="255"/>
        <end position="258"/>
    </location>
    <ligand>
        <name>substrate</name>
    </ligand>
</feature>
<dbReference type="InterPro" id="IPR006124">
    <property type="entry name" value="Metalloenzyme"/>
</dbReference>
<dbReference type="GO" id="GO:0006096">
    <property type="term" value="P:glycolytic process"/>
    <property type="evidence" value="ECO:0007669"/>
    <property type="project" value="UniProtKB-UniRule"/>
</dbReference>
<feature type="binding site" evidence="10 12">
    <location>
        <position position="122"/>
    </location>
    <ligand>
        <name>substrate</name>
    </ligand>
</feature>
<proteinExistence type="inferred from homology"/>
<dbReference type="InterPro" id="IPR011258">
    <property type="entry name" value="BPG-indep_PGM_N"/>
</dbReference>
<feature type="domain" description="BPG-independent PGAM N-terminal" evidence="15">
    <location>
        <begin position="81"/>
        <end position="293"/>
    </location>
</feature>
<dbReference type="HAMAP" id="MF_01038">
    <property type="entry name" value="GpmI"/>
    <property type="match status" value="1"/>
</dbReference>
<dbReference type="EMBL" id="FXTM01000005">
    <property type="protein sequence ID" value="SMO47091.1"/>
    <property type="molecule type" value="Genomic_DNA"/>
</dbReference>
<comment type="cofactor">
    <cofactor evidence="10">
        <name>Mn(2+)</name>
        <dbReference type="ChEBI" id="CHEBI:29035"/>
    </cofactor>
    <text evidence="10">Binds 2 manganese ions per subunit.</text>
</comment>
<dbReference type="Pfam" id="PF06415">
    <property type="entry name" value="iPGM_N"/>
    <property type="match status" value="1"/>
</dbReference>
<comment type="subunit">
    <text evidence="10">Monomer.</text>
</comment>
<evidence type="ECO:0000256" key="9">
    <source>
        <dbReference type="ARBA" id="ARBA00071648"/>
    </source>
</evidence>
<reference evidence="16 17" key="1">
    <citation type="submission" date="2017-05" db="EMBL/GenBank/DDBJ databases">
        <authorList>
            <person name="Varghese N."/>
            <person name="Submissions S."/>
        </authorList>
    </citation>
    <scope>NUCLEOTIDE SEQUENCE [LARGE SCALE GENOMIC DNA]</scope>
    <source>
        <strain evidence="16 17">DSM 16304</strain>
    </source>
</reference>
<dbReference type="PIRSF" id="PIRSF001492">
    <property type="entry name" value="IPGAM"/>
    <property type="match status" value="1"/>
</dbReference>
<feature type="binding site" evidence="10 13">
    <location>
        <position position="61"/>
    </location>
    <ligand>
        <name>Mn(2+)</name>
        <dbReference type="ChEBI" id="CHEBI:29035"/>
        <label>2</label>
    </ligand>
</feature>
<keyword evidence="17" id="KW-1185">Reference proteome</keyword>
<dbReference type="Proteomes" id="UP000317315">
    <property type="component" value="Unassembled WGS sequence"/>
</dbReference>
<evidence type="ECO:0000256" key="13">
    <source>
        <dbReference type="PIRSR" id="PIRSR001492-3"/>
    </source>
</evidence>
<feature type="binding site" evidence="10 12">
    <location>
        <position position="329"/>
    </location>
    <ligand>
        <name>substrate</name>
    </ligand>
</feature>
<dbReference type="CDD" id="cd16010">
    <property type="entry name" value="iPGM"/>
    <property type="match status" value="1"/>
</dbReference>
<dbReference type="OrthoDB" id="9800863at2"/>
<dbReference type="Gene3D" id="3.40.720.10">
    <property type="entry name" value="Alkaline Phosphatase, subunit A"/>
    <property type="match status" value="1"/>
</dbReference>
<name>A0A521BJP6_9BACT</name>
<keyword evidence="8 10" id="KW-0413">Isomerase</keyword>
<evidence type="ECO:0000259" key="14">
    <source>
        <dbReference type="Pfam" id="PF01676"/>
    </source>
</evidence>
<dbReference type="Pfam" id="PF01676">
    <property type="entry name" value="Metalloenzyme"/>
    <property type="match status" value="1"/>
</dbReference>
<dbReference type="InterPro" id="IPR017850">
    <property type="entry name" value="Alkaline_phosphatase_core_sf"/>
</dbReference>
<evidence type="ECO:0000313" key="17">
    <source>
        <dbReference type="Proteomes" id="UP000317315"/>
    </source>
</evidence>
<dbReference type="RefSeq" id="WP_142934534.1">
    <property type="nucleotide sequence ID" value="NZ_FXTM01000005.1"/>
</dbReference>